<evidence type="ECO:0000256" key="1">
    <source>
        <dbReference type="SAM" id="MobiDB-lite"/>
    </source>
</evidence>
<feature type="region of interest" description="Disordered" evidence="1">
    <location>
        <begin position="1"/>
        <end position="40"/>
    </location>
</feature>
<proteinExistence type="predicted"/>
<dbReference type="AlphaFoldDB" id="C9LDS6"/>
<dbReference type="HOGENOM" id="CLU_3294546_0_0_10"/>
<feature type="compositionally biased region" description="Basic residues" evidence="1">
    <location>
        <begin position="1"/>
        <end position="18"/>
    </location>
</feature>
<feature type="compositionally biased region" description="Polar residues" evidence="1">
    <location>
        <begin position="19"/>
        <end position="34"/>
    </location>
</feature>
<dbReference type="EMBL" id="ACIJ02000007">
    <property type="protein sequence ID" value="EEX72687.1"/>
    <property type="molecule type" value="Genomic_DNA"/>
</dbReference>
<name>C9LDS6_9BACT</name>
<gene>
    <name evidence="2" type="ORF">GCWU000325_00348</name>
</gene>
<keyword evidence="3" id="KW-1185">Reference proteome</keyword>
<protein>
    <submittedName>
        <fullName evidence="2">Uncharacterized protein</fullName>
    </submittedName>
</protein>
<reference evidence="2" key="1">
    <citation type="submission" date="2009-09" db="EMBL/GenBank/DDBJ databases">
        <authorList>
            <person name="Weinstock G."/>
            <person name="Sodergren E."/>
            <person name="Clifton S."/>
            <person name="Fulton L."/>
            <person name="Fulton B."/>
            <person name="Courtney L."/>
            <person name="Fronick C."/>
            <person name="Harrison M."/>
            <person name="Strong C."/>
            <person name="Farmer C."/>
            <person name="Delahaunty K."/>
            <person name="Markovic C."/>
            <person name="Hall O."/>
            <person name="Minx P."/>
            <person name="Tomlinson C."/>
            <person name="Mitreva M."/>
            <person name="Nelson J."/>
            <person name="Hou S."/>
            <person name="Wollam A."/>
            <person name="Pepin K.H."/>
            <person name="Johnson M."/>
            <person name="Bhonagiri V."/>
            <person name="Nash W.E."/>
            <person name="Warren W."/>
            <person name="Chinwalla A."/>
            <person name="Mardis E.R."/>
            <person name="Wilson R.K."/>
        </authorList>
    </citation>
    <scope>NUCLEOTIDE SEQUENCE [LARGE SCALE GENOMIC DNA]</scope>
    <source>
        <strain evidence="2">ATCC 51259</strain>
    </source>
</reference>
<dbReference type="STRING" id="626522.GCWU000325_00348"/>
<sequence length="40" mass="4849">MHLHHNKLKSQQNKRKQSYKTTQKDNNTLQTMQTIKEKPL</sequence>
<comment type="caution">
    <text evidence="2">The sequence shown here is derived from an EMBL/GenBank/DDBJ whole genome shotgun (WGS) entry which is preliminary data.</text>
</comment>
<accession>C9LDS6</accession>
<evidence type="ECO:0000313" key="3">
    <source>
        <dbReference type="Proteomes" id="UP000003460"/>
    </source>
</evidence>
<evidence type="ECO:0000313" key="2">
    <source>
        <dbReference type="EMBL" id="EEX72687.1"/>
    </source>
</evidence>
<organism evidence="2 3">
    <name type="scientific">Alloprevotella tannerae ATCC 51259</name>
    <dbReference type="NCBI Taxonomy" id="626522"/>
    <lineage>
        <taxon>Bacteria</taxon>
        <taxon>Pseudomonadati</taxon>
        <taxon>Bacteroidota</taxon>
        <taxon>Bacteroidia</taxon>
        <taxon>Bacteroidales</taxon>
        <taxon>Prevotellaceae</taxon>
        <taxon>Alloprevotella</taxon>
    </lineage>
</organism>
<dbReference type="Proteomes" id="UP000003460">
    <property type="component" value="Unassembled WGS sequence"/>
</dbReference>